<dbReference type="InterPro" id="IPR023393">
    <property type="entry name" value="START-like_dom_sf"/>
</dbReference>
<dbReference type="Pfam" id="PF10604">
    <property type="entry name" value="Polyketide_cyc2"/>
    <property type="match status" value="1"/>
</dbReference>
<dbReference type="EMBL" id="JBHUDJ010000006">
    <property type="protein sequence ID" value="MFD1587701.1"/>
    <property type="molecule type" value="Genomic_DNA"/>
</dbReference>
<dbReference type="Gene3D" id="3.30.530.20">
    <property type="match status" value="1"/>
</dbReference>
<protein>
    <submittedName>
        <fullName evidence="1">SRPBCC family protein</fullName>
    </submittedName>
</protein>
<accession>A0ABD6CDH0</accession>
<evidence type="ECO:0000313" key="2">
    <source>
        <dbReference type="Proteomes" id="UP001597119"/>
    </source>
</evidence>
<name>A0ABD6CDH0_9EURY</name>
<dbReference type="SUPFAM" id="SSF55961">
    <property type="entry name" value="Bet v1-like"/>
    <property type="match status" value="1"/>
</dbReference>
<dbReference type="RefSeq" id="WP_247380796.1">
    <property type="nucleotide sequence ID" value="NZ_JALLGV010000008.1"/>
</dbReference>
<reference evidence="1 2" key="1">
    <citation type="journal article" date="2019" name="Int. J. Syst. Evol. Microbiol.">
        <title>The Global Catalogue of Microorganisms (GCM) 10K type strain sequencing project: providing services to taxonomists for standard genome sequencing and annotation.</title>
        <authorList>
            <consortium name="The Broad Institute Genomics Platform"/>
            <consortium name="The Broad Institute Genome Sequencing Center for Infectious Disease"/>
            <person name="Wu L."/>
            <person name="Ma J."/>
        </authorList>
    </citation>
    <scope>NUCLEOTIDE SEQUENCE [LARGE SCALE GENOMIC DNA]</scope>
    <source>
        <strain evidence="1 2">CGMCC 1.12125</strain>
    </source>
</reference>
<dbReference type="InterPro" id="IPR019587">
    <property type="entry name" value="Polyketide_cyclase/dehydratase"/>
</dbReference>
<gene>
    <name evidence="1" type="ORF">ACFR9U_11965</name>
</gene>
<dbReference type="AlphaFoldDB" id="A0ABD6CDH0"/>
<dbReference type="Proteomes" id="UP001597119">
    <property type="component" value="Unassembled WGS sequence"/>
</dbReference>
<sequence length="138" mass="15014">METVSLSRSLAAPPDAVRAEVLDVEPFMRAAGFSTVERDGEELTIGKGFAMASIELELRLLDDADAVLAYEQRDGIFEEMWTGYTIEPTDDGCEITATTEFALDVGGVGAILDGTVIRRQRTKELTAQFDYLAAETGE</sequence>
<keyword evidence="2" id="KW-1185">Reference proteome</keyword>
<comment type="caution">
    <text evidence="1">The sequence shown here is derived from an EMBL/GenBank/DDBJ whole genome shotgun (WGS) entry which is preliminary data.</text>
</comment>
<proteinExistence type="predicted"/>
<evidence type="ECO:0000313" key="1">
    <source>
        <dbReference type="EMBL" id="MFD1587701.1"/>
    </source>
</evidence>
<organism evidence="1 2">
    <name type="scientific">Halorientalis brevis</name>
    <dbReference type="NCBI Taxonomy" id="1126241"/>
    <lineage>
        <taxon>Archaea</taxon>
        <taxon>Methanobacteriati</taxon>
        <taxon>Methanobacteriota</taxon>
        <taxon>Stenosarchaea group</taxon>
        <taxon>Halobacteria</taxon>
        <taxon>Halobacteriales</taxon>
        <taxon>Haloarculaceae</taxon>
        <taxon>Halorientalis</taxon>
    </lineage>
</organism>